<dbReference type="PANTHER" id="PTHR38248:SF2">
    <property type="entry name" value="FUNK1 11"/>
    <property type="match status" value="1"/>
</dbReference>
<gene>
    <name evidence="3" type="ORF">SCHCODRAFT_112355</name>
</gene>
<feature type="non-terminal residue" evidence="3">
    <location>
        <position position="825"/>
    </location>
</feature>
<evidence type="ECO:0000256" key="1">
    <source>
        <dbReference type="SAM" id="MobiDB-lite"/>
    </source>
</evidence>
<dbReference type="InterPro" id="IPR040976">
    <property type="entry name" value="Pkinase_fungal"/>
</dbReference>
<feature type="compositionally biased region" description="Low complexity" evidence="1">
    <location>
        <begin position="403"/>
        <end position="416"/>
    </location>
</feature>
<dbReference type="VEuPathDB" id="FungiDB:SCHCODRAFT_02586911"/>
<dbReference type="HOGENOM" id="CLU_015199_0_0_1"/>
<dbReference type="eggNOG" id="ENOG502RBJ1">
    <property type="taxonomic scope" value="Eukaryota"/>
</dbReference>
<dbReference type="PANTHER" id="PTHR38248">
    <property type="entry name" value="FUNK1 6"/>
    <property type="match status" value="1"/>
</dbReference>
<protein>
    <recommendedName>
        <fullName evidence="2">Fungal-type protein kinase domain-containing protein</fullName>
    </recommendedName>
</protein>
<accession>D8QES1</accession>
<feature type="compositionally biased region" description="Acidic residues" evidence="1">
    <location>
        <begin position="382"/>
        <end position="402"/>
    </location>
</feature>
<feature type="region of interest" description="Disordered" evidence="1">
    <location>
        <begin position="373"/>
        <end position="430"/>
    </location>
</feature>
<dbReference type="Pfam" id="PF17667">
    <property type="entry name" value="Pkinase_fungal"/>
    <property type="match status" value="1"/>
</dbReference>
<feature type="compositionally biased region" description="Acidic residues" evidence="1">
    <location>
        <begin position="417"/>
        <end position="426"/>
    </location>
</feature>
<feature type="compositionally biased region" description="Basic residues" evidence="1">
    <location>
        <begin position="816"/>
        <end position="825"/>
    </location>
</feature>
<evidence type="ECO:0000313" key="3">
    <source>
        <dbReference type="EMBL" id="EFI94216.1"/>
    </source>
</evidence>
<evidence type="ECO:0000313" key="4">
    <source>
        <dbReference type="Proteomes" id="UP000007431"/>
    </source>
</evidence>
<feature type="compositionally biased region" description="Acidic residues" evidence="1">
    <location>
        <begin position="784"/>
        <end position="794"/>
    </location>
</feature>
<dbReference type="InParanoid" id="D8QES1"/>
<feature type="compositionally biased region" description="Basic and acidic residues" evidence="1">
    <location>
        <begin position="768"/>
        <end position="777"/>
    </location>
</feature>
<dbReference type="SUPFAM" id="SSF56112">
    <property type="entry name" value="Protein kinase-like (PK-like)"/>
    <property type="match status" value="1"/>
</dbReference>
<name>D8QES1_SCHCM</name>
<dbReference type="Gene3D" id="1.10.510.10">
    <property type="entry name" value="Transferase(Phosphotransferase) domain 1"/>
    <property type="match status" value="1"/>
</dbReference>
<feature type="domain" description="Fungal-type protein kinase" evidence="2">
    <location>
        <begin position="185"/>
        <end position="587"/>
    </location>
</feature>
<proteinExistence type="predicted"/>
<feature type="region of interest" description="Disordered" evidence="1">
    <location>
        <begin position="753"/>
        <end position="825"/>
    </location>
</feature>
<dbReference type="AlphaFoldDB" id="D8QES1"/>
<organism evidence="4">
    <name type="scientific">Schizophyllum commune (strain H4-8 / FGSC 9210)</name>
    <name type="common">Split gill fungus</name>
    <dbReference type="NCBI Taxonomy" id="578458"/>
    <lineage>
        <taxon>Eukaryota</taxon>
        <taxon>Fungi</taxon>
        <taxon>Dikarya</taxon>
        <taxon>Basidiomycota</taxon>
        <taxon>Agaricomycotina</taxon>
        <taxon>Agaricomycetes</taxon>
        <taxon>Agaricomycetidae</taxon>
        <taxon>Agaricales</taxon>
        <taxon>Schizophyllaceae</taxon>
        <taxon>Schizophyllum</taxon>
    </lineage>
</organism>
<dbReference type="Proteomes" id="UP000007431">
    <property type="component" value="Unassembled WGS sequence"/>
</dbReference>
<evidence type="ECO:0000259" key="2">
    <source>
        <dbReference type="Pfam" id="PF17667"/>
    </source>
</evidence>
<keyword evidence="4" id="KW-1185">Reference proteome</keyword>
<sequence>MDDDYFHELTLSEFWGTCVEPNGYKRVSLYEVAWIISSLKTEGHIMPKAGRWKQLVNSKTPLSKRFGSRQAQVANIVEAVVAAAAANMGGNFIGNPRQCLYQGRHSAELLSEIPSDIYHFDAISYKAESSCMHGTRSGCARHTTVLSTRDVRAISTADVLASWHIMLEPSPCPELYGCPKEKTFRVARHLLSADLRRTCHYSITLEGTTARLWRYCHSWAIYSEPFDINKNKEEFIQWILFTSTAQWQYHFDVLTEDNMVRTYQTIRTLSPQRYADSPFDRAMHVFEVRRVTTKGHGDSFSTVDTSTYALQDYWRSDVESRNSETRSQRELYAALKAHTSSADELREVWGHFMEFLADGVVKWEDMDACAPAPDTPAVPFNYEEDNFPSESEEADSDSDSDQGEASGDSAKISTSESCEEGSESDQVDNGSVERLRHRTLHAHVCVDLYHVDEPAVFFFALDKAVFVLSWLRRVGWLHRDISSGNLMLRRLLTTSTDAPLHERYQLKLHDLEFSLEYSKTPQPDDGVGTNDFVAVELATQKYMFARTAEPSARPKTCASTRPSDPLALNITFHRNFFHDLESTAWMAMEFALSFVPRRRMQSDDWPSLWHYLIRSMFDLRGALFPKSRTDSEFRVEMLTEPATRQDVARVLRILYGPDSPIPKLPDLFAKLREAYDGVENKLNDSDVPIGDGGVPSERRLPASLFEDYAEIYDVFRATFQEISDFYAADEGKKPLVELDKFADKMLDEADVMYSDAESSQGQPEDTMEPSRVKDVEQSPKSGDVEESPEAEDPEAPAQEGEATTNKRKVLDGSTIKIRRPKRARK</sequence>
<reference evidence="3 4" key="1">
    <citation type="journal article" date="2010" name="Nat. Biotechnol.">
        <title>Genome sequence of the model mushroom Schizophyllum commune.</title>
        <authorList>
            <person name="Ohm R.A."/>
            <person name="de Jong J.F."/>
            <person name="Lugones L.G."/>
            <person name="Aerts A."/>
            <person name="Kothe E."/>
            <person name="Stajich J.E."/>
            <person name="de Vries R.P."/>
            <person name="Record E."/>
            <person name="Levasseur A."/>
            <person name="Baker S.E."/>
            <person name="Bartholomew K.A."/>
            <person name="Coutinho P.M."/>
            <person name="Erdmann S."/>
            <person name="Fowler T.J."/>
            <person name="Gathman A.C."/>
            <person name="Lombard V."/>
            <person name="Henrissat B."/>
            <person name="Knabe N."/>
            <person name="Kuees U."/>
            <person name="Lilly W.W."/>
            <person name="Lindquist E."/>
            <person name="Lucas S."/>
            <person name="Magnuson J.K."/>
            <person name="Piumi F."/>
            <person name="Raudaskoski M."/>
            <person name="Salamov A."/>
            <person name="Schmutz J."/>
            <person name="Schwarze F.W.M.R."/>
            <person name="vanKuyk P.A."/>
            <person name="Horton J.S."/>
            <person name="Grigoriev I.V."/>
            <person name="Woesten H.A.B."/>
        </authorList>
    </citation>
    <scope>NUCLEOTIDE SEQUENCE [LARGE SCALE GENOMIC DNA]</scope>
    <source>
        <strain evidence="4">H4-8 / FGSC 9210</strain>
    </source>
</reference>
<dbReference type="InterPro" id="IPR011009">
    <property type="entry name" value="Kinase-like_dom_sf"/>
</dbReference>
<dbReference type="EMBL" id="GL377310">
    <property type="protein sequence ID" value="EFI94216.1"/>
    <property type="molecule type" value="Genomic_DNA"/>
</dbReference>